<feature type="region of interest" description="Disordered" evidence="1">
    <location>
        <begin position="98"/>
        <end position="137"/>
    </location>
</feature>
<name>A0AAE1VI57_9SOLA</name>
<protein>
    <submittedName>
        <fullName evidence="2">Uncharacterized protein</fullName>
    </submittedName>
</protein>
<evidence type="ECO:0000313" key="2">
    <source>
        <dbReference type="EMBL" id="KAK4364556.1"/>
    </source>
</evidence>
<proteinExistence type="predicted"/>
<dbReference type="EMBL" id="JAVYJV010000008">
    <property type="protein sequence ID" value="KAK4364556.1"/>
    <property type="molecule type" value="Genomic_DNA"/>
</dbReference>
<organism evidence="2 3">
    <name type="scientific">Anisodus tanguticus</name>
    <dbReference type="NCBI Taxonomy" id="243964"/>
    <lineage>
        <taxon>Eukaryota</taxon>
        <taxon>Viridiplantae</taxon>
        <taxon>Streptophyta</taxon>
        <taxon>Embryophyta</taxon>
        <taxon>Tracheophyta</taxon>
        <taxon>Spermatophyta</taxon>
        <taxon>Magnoliopsida</taxon>
        <taxon>eudicotyledons</taxon>
        <taxon>Gunneridae</taxon>
        <taxon>Pentapetalae</taxon>
        <taxon>asterids</taxon>
        <taxon>lamiids</taxon>
        <taxon>Solanales</taxon>
        <taxon>Solanaceae</taxon>
        <taxon>Solanoideae</taxon>
        <taxon>Hyoscyameae</taxon>
        <taxon>Anisodus</taxon>
    </lineage>
</organism>
<evidence type="ECO:0000313" key="3">
    <source>
        <dbReference type="Proteomes" id="UP001291623"/>
    </source>
</evidence>
<dbReference type="AlphaFoldDB" id="A0AAE1VI57"/>
<sequence>MLIDVQDTTRLSLGGTRRERAYNHAGREVCRAIARQSSGVVKNRKRQISIFAARVCPRKRGWNKLEGGVPQNKKKEYREKLPFRKKDRAARKWAERRFSSLASNTVDKRGENRDSGGGASIKKKTLVGEATKPPEAV</sequence>
<reference evidence="2" key="1">
    <citation type="submission" date="2023-12" db="EMBL/GenBank/DDBJ databases">
        <title>Genome assembly of Anisodus tanguticus.</title>
        <authorList>
            <person name="Wang Y.-J."/>
        </authorList>
    </citation>
    <scope>NUCLEOTIDE SEQUENCE</scope>
    <source>
        <strain evidence="2">KB-2021</strain>
        <tissue evidence="2">Leaf</tissue>
    </source>
</reference>
<evidence type="ECO:0000256" key="1">
    <source>
        <dbReference type="SAM" id="MobiDB-lite"/>
    </source>
</evidence>
<gene>
    <name evidence="2" type="ORF">RND71_015914</name>
</gene>
<comment type="caution">
    <text evidence="2">The sequence shown here is derived from an EMBL/GenBank/DDBJ whole genome shotgun (WGS) entry which is preliminary data.</text>
</comment>
<dbReference type="Proteomes" id="UP001291623">
    <property type="component" value="Unassembled WGS sequence"/>
</dbReference>
<keyword evidence="3" id="KW-1185">Reference proteome</keyword>
<accession>A0AAE1VI57</accession>